<comment type="caution">
    <text evidence="2">The sequence shown here is derived from an EMBL/GenBank/DDBJ whole genome shotgun (WGS) entry which is preliminary data.</text>
</comment>
<organism evidence="2 3">
    <name type="scientific">Anaerococcus kampingae</name>
    <dbReference type="NCBI Taxonomy" id="3115614"/>
    <lineage>
        <taxon>Bacteria</taxon>
        <taxon>Bacillati</taxon>
        <taxon>Bacillota</taxon>
        <taxon>Tissierellia</taxon>
        <taxon>Tissierellales</taxon>
        <taxon>Peptoniphilaceae</taxon>
        <taxon>Anaerococcus</taxon>
    </lineage>
</organism>
<keyword evidence="1" id="KW-0812">Transmembrane</keyword>
<protein>
    <recommendedName>
        <fullName evidence="4">Sensor histidine kinase</fullName>
    </recommendedName>
</protein>
<keyword evidence="1" id="KW-1133">Transmembrane helix</keyword>
<evidence type="ECO:0000313" key="2">
    <source>
        <dbReference type="EMBL" id="MFO3667294.1"/>
    </source>
</evidence>
<sequence length="149" mass="18003">MRKKIKIFIIIFISIIGLIAIFNLALNRLRENSQLKDLKEIGDRLSSYQLEYYSERGFGNDREDVYSFSLKDADDIKDFKKINEFFEKRYENLTDLIKRENPDHHILNDLEKFRQNDDIYYMDLDLMSEEKLYFYSPKTNKGFLIIFTI</sequence>
<feature type="transmembrane region" description="Helical" evidence="1">
    <location>
        <begin position="7"/>
        <end position="26"/>
    </location>
</feature>
<keyword evidence="3" id="KW-1185">Reference proteome</keyword>
<dbReference type="Proteomes" id="UP001637994">
    <property type="component" value="Unassembled WGS sequence"/>
</dbReference>
<reference evidence="2 3" key="1">
    <citation type="journal article" date="2025" name="Anaerobe">
        <title>Description of Anaerococcus kampingiae sp. nov., Anaerococcus groningensis sp. nov., Anaerococcus martiniensis sp. nov., and Anaerococcus cruorum sp. nov., isolated from human clinical specimens.</title>
        <authorList>
            <person name="Boiten K.E."/>
            <person name="Meijer J."/>
            <person name="van Wezel E.M."/>
            <person name="Veloo A.C.M."/>
        </authorList>
    </citation>
    <scope>NUCLEOTIDE SEQUENCE [LARGE SCALE GENOMIC DNA]</scope>
    <source>
        <strain evidence="2 3">ENR0874</strain>
    </source>
</reference>
<accession>A0ABW9MEK7</accession>
<gene>
    <name evidence="2" type="ORF">ACCQ42_05865</name>
</gene>
<dbReference type="EMBL" id="JBGMEF010000019">
    <property type="protein sequence ID" value="MFO3667294.1"/>
    <property type="molecule type" value="Genomic_DNA"/>
</dbReference>
<dbReference type="RefSeq" id="WP_410035633.1">
    <property type="nucleotide sequence ID" value="NZ_JBGMEF010000019.1"/>
</dbReference>
<evidence type="ECO:0000256" key="1">
    <source>
        <dbReference type="SAM" id="Phobius"/>
    </source>
</evidence>
<name>A0ABW9MEK7_9FIRM</name>
<evidence type="ECO:0000313" key="3">
    <source>
        <dbReference type="Proteomes" id="UP001637994"/>
    </source>
</evidence>
<evidence type="ECO:0008006" key="4">
    <source>
        <dbReference type="Google" id="ProtNLM"/>
    </source>
</evidence>
<keyword evidence="1" id="KW-0472">Membrane</keyword>
<proteinExistence type="predicted"/>